<gene>
    <name evidence="1" type="ORF">EC604_01575</name>
</gene>
<dbReference type="AlphaFoldDB" id="A0A5M9WLU0"/>
<evidence type="ECO:0000313" key="2">
    <source>
        <dbReference type="Proteomes" id="UP000323664"/>
    </source>
</evidence>
<reference evidence="1 2" key="1">
    <citation type="journal article" date="2019" name="J. Ind. Microbiol. Biotechnol.">
        <title>Paenibacillus amylolyticus 27C64 has a diverse set of carbohydrate-active enzymes and complete pectin deconstruction system.</title>
        <authorList>
            <person name="Keggi C."/>
            <person name="Doran-Peterson J."/>
        </authorList>
    </citation>
    <scope>NUCLEOTIDE SEQUENCE [LARGE SCALE GENOMIC DNA]</scope>
    <source>
        <strain evidence="1 2">27C64</strain>
    </source>
</reference>
<accession>A0A5M9WLU0</accession>
<protein>
    <submittedName>
        <fullName evidence="1">Uncharacterized protein</fullName>
    </submittedName>
</protein>
<dbReference type="Proteomes" id="UP000323664">
    <property type="component" value="Unassembled WGS sequence"/>
</dbReference>
<organism evidence="1 2">
    <name type="scientific">Paenibacillus amylolyticus</name>
    <dbReference type="NCBI Taxonomy" id="1451"/>
    <lineage>
        <taxon>Bacteria</taxon>
        <taxon>Bacillati</taxon>
        <taxon>Bacillota</taxon>
        <taxon>Bacilli</taxon>
        <taxon>Bacillales</taxon>
        <taxon>Paenibacillaceae</taxon>
        <taxon>Paenibacillus</taxon>
    </lineage>
</organism>
<dbReference type="EMBL" id="RIAS01000001">
    <property type="protein sequence ID" value="KAA8782537.1"/>
    <property type="molecule type" value="Genomic_DNA"/>
</dbReference>
<evidence type="ECO:0000313" key="1">
    <source>
        <dbReference type="EMBL" id="KAA8782537.1"/>
    </source>
</evidence>
<comment type="caution">
    <text evidence="1">The sequence shown here is derived from an EMBL/GenBank/DDBJ whole genome shotgun (WGS) entry which is preliminary data.</text>
</comment>
<proteinExistence type="predicted"/>
<name>A0A5M9WLU0_PAEAM</name>
<sequence length="92" mass="10216">MSNMGFGMWYDGGNPSCYVAPKSDYKSPEDFKEECIAEADGYYEVGPVRERHARWFPVAPEGIDIDGGCYAFCSAGRGSFAVWVADVKEIEE</sequence>